<reference evidence="1 2" key="1">
    <citation type="submission" date="2016-01" db="EMBL/GenBank/DDBJ databases">
        <authorList>
            <person name="Mitreva M."/>
            <person name="Pepin K.H."/>
            <person name="Mihindukulasuriya K.A."/>
            <person name="Fulton R."/>
            <person name="Fronick C."/>
            <person name="O'Laughlin M."/>
            <person name="Miner T."/>
            <person name="Herter B."/>
            <person name="Rosa B.A."/>
            <person name="Cordes M."/>
            <person name="Tomlinson C."/>
            <person name="Wollam A."/>
            <person name="Palsikar V.B."/>
            <person name="Mardis E.R."/>
            <person name="Wilson R.K."/>
        </authorList>
    </citation>
    <scope>NUCLEOTIDE SEQUENCE [LARGE SCALE GENOMIC DNA]</scope>
    <source>
        <strain evidence="1 2">DNF00696</strain>
    </source>
</reference>
<sequence length="55" mass="5911">MFLADIDTFSPFKTAFTVVLRVALVTLETAFASYPENPDNCGSPIPCRELSGISG</sequence>
<dbReference type="Proteomes" id="UP000070572">
    <property type="component" value="Unassembled WGS sequence"/>
</dbReference>
<proteinExistence type="predicted"/>
<organism evidence="1 2">
    <name type="scientific">Varibaculum cambriense</name>
    <dbReference type="NCBI Taxonomy" id="184870"/>
    <lineage>
        <taxon>Bacteria</taxon>
        <taxon>Bacillati</taxon>
        <taxon>Actinomycetota</taxon>
        <taxon>Actinomycetes</taxon>
        <taxon>Actinomycetales</taxon>
        <taxon>Actinomycetaceae</taxon>
        <taxon>Varibaculum</taxon>
    </lineage>
</organism>
<protein>
    <submittedName>
        <fullName evidence="1">Uncharacterized protein</fullName>
    </submittedName>
</protein>
<dbReference type="AlphaFoldDB" id="A0AB34X1P9"/>
<dbReference type="RefSeq" id="WP_197413772.1">
    <property type="nucleotide sequence ID" value="NZ_JAWHBH010000003.1"/>
</dbReference>
<name>A0AB34X1P9_9ACTO</name>
<evidence type="ECO:0000313" key="2">
    <source>
        <dbReference type="Proteomes" id="UP000070572"/>
    </source>
</evidence>
<comment type="caution">
    <text evidence="1">The sequence shown here is derived from an EMBL/GenBank/DDBJ whole genome shotgun (WGS) entry which is preliminary data.</text>
</comment>
<dbReference type="EMBL" id="LSDN01000005">
    <property type="protein sequence ID" value="KXB81911.1"/>
    <property type="molecule type" value="Genomic_DNA"/>
</dbReference>
<evidence type="ECO:0000313" key="1">
    <source>
        <dbReference type="EMBL" id="KXB81911.1"/>
    </source>
</evidence>
<accession>A0AB34X1P9</accession>
<gene>
    <name evidence="1" type="ORF">HMPREF1862_00341</name>
</gene>